<dbReference type="Pfam" id="PF13472">
    <property type="entry name" value="Lipase_GDSL_2"/>
    <property type="match status" value="1"/>
</dbReference>
<reference evidence="5" key="1">
    <citation type="journal article" date="2014" name="Int. J. Syst. Evol. Microbiol.">
        <title>Complete genome sequence of Corynebacterium casei LMG S-19264T (=DSM 44701T), isolated from a smear-ripened cheese.</title>
        <authorList>
            <consortium name="US DOE Joint Genome Institute (JGI-PGF)"/>
            <person name="Walter F."/>
            <person name="Albersmeier A."/>
            <person name="Kalinowski J."/>
            <person name="Ruckert C."/>
        </authorList>
    </citation>
    <scope>NUCLEOTIDE SEQUENCE</scope>
    <source>
        <strain evidence="5">CGMCC 1.15085</strain>
    </source>
</reference>
<feature type="chain" id="PRO_5037986392" evidence="3">
    <location>
        <begin position="30"/>
        <end position="265"/>
    </location>
</feature>
<evidence type="ECO:0000256" key="3">
    <source>
        <dbReference type="SAM" id="SignalP"/>
    </source>
</evidence>
<organism evidence="5 6">
    <name type="scientific">Flexivirga endophytica</name>
    <dbReference type="NCBI Taxonomy" id="1849103"/>
    <lineage>
        <taxon>Bacteria</taxon>
        <taxon>Bacillati</taxon>
        <taxon>Actinomycetota</taxon>
        <taxon>Actinomycetes</taxon>
        <taxon>Micrococcales</taxon>
        <taxon>Dermacoccaceae</taxon>
        <taxon>Flexivirga</taxon>
    </lineage>
</organism>
<gene>
    <name evidence="5" type="ORF">GCM10011492_11110</name>
</gene>
<dbReference type="InterPro" id="IPR037460">
    <property type="entry name" value="SEST-like"/>
</dbReference>
<feature type="disulfide bond" evidence="2">
    <location>
        <begin position="124"/>
        <end position="132"/>
    </location>
</feature>
<name>A0A916SYJ8_9MICO</name>
<dbReference type="GO" id="GO:0004806">
    <property type="term" value="F:triacylglycerol lipase activity"/>
    <property type="evidence" value="ECO:0007669"/>
    <property type="project" value="TreeGrafter"/>
</dbReference>
<dbReference type="InterPro" id="IPR013830">
    <property type="entry name" value="SGNH_hydro"/>
</dbReference>
<feature type="disulfide bond" evidence="2">
    <location>
        <begin position="58"/>
        <end position="83"/>
    </location>
</feature>
<protein>
    <submittedName>
        <fullName evidence="5">Lipase 1</fullName>
    </submittedName>
</protein>
<dbReference type="PANTHER" id="PTHR37981">
    <property type="entry name" value="LIPASE 2"/>
    <property type="match status" value="1"/>
</dbReference>
<feature type="disulfide bond" evidence="2">
    <location>
        <begin position="182"/>
        <end position="228"/>
    </location>
</feature>
<feature type="signal peptide" evidence="3">
    <location>
        <begin position="1"/>
        <end position="29"/>
    </location>
</feature>
<evidence type="ECO:0000313" key="5">
    <source>
        <dbReference type="EMBL" id="GGB23058.1"/>
    </source>
</evidence>
<keyword evidence="3" id="KW-0732">Signal</keyword>
<evidence type="ECO:0000259" key="4">
    <source>
        <dbReference type="Pfam" id="PF13472"/>
    </source>
</evidence>
<dbReference type="PANTHER" id="PTHR37981:SF1">
    <property type="entry name" value="SGNH HYDROLASE-TYPE ESTERASE DOMAIN-CONTAINING PROTEIN"/>
    <property type="match status" value="1"/>
</dbReference>
<dbReference type="Proteomes" id="UP000636793">
    <property type="component" value="Unassembled WGS sequence"/>
</dbReference>
<feature type="domain" description="SGNH hydrolase-type esterase" evidence="4">
    <location>
        <begin position="37"/>
        <end position="254"/>
    </location>
</feature>
<dbReference type="SUPFAM" id="SSF52266">
    <property type="entry name" value="SGNH hydrolase"/>
    <property type="match status" value="1"/>
</dbReference>
<dbReference type="AlphaFoldDB" id="A0A916SYJ8"/>
<dbReference type="CDD" id="cd01823">
    <property type="entry name" value="SEST_like"/>
    <property type="match status" value="1"/>
</dbReference>
<dbReference type="EMBL" id="BMHI01000002">
    <property type="protein sequence ID" value="GGB23058.1"/>
    <property type="molecule type" value="Genomic_DNA"/>
</dbReference>
<evidence type="ECO:0000256" key="1">
    <source>
        <dbReference type="PIRSR" id="PIRSR637460-1"/>
    </source>
</evidence>
<keyword evidence="6" id="KW-1185">Reference proteome</keyword>
<feature type="active site" description="Nucleophile" evidence="1">
    <location>
        <position position="41"/>
    </location>
</feature>
<dbReference type="Gene3D" id="3.40.50.1110">
    <property type="entry name" value="SGNH hydrolase"/>
    <property type="match status" value="1"/>
</dbReference>
<proteinExistence type="predicted"/>
<feature type="active site" evidence="1">
    <location>
        <position position="247"/>
    </location>
</feature>
<keyword evidence="2" id="KW-1015">Disulfide bond</keyword>
<evidence type="ECO:0000313" key="6">
    <source>
        <dbReference type="Proteomes" id="UP000636793"/>
    </source>
</evidence>
<reference evidence="5" key="2">
    <citation type="submission" date="2020-09" db="EMBL/GenBank/DDBJ databases">
        <authorList>
            <person name="Sun Q."/>
            <person name="Zhou Y."/>
        </authorList>
    </citation>
    <scope>NUCLEOTIDE SEQUENCE</scope>
    <source>
        <strain evidence="5">CGMCC 1.15085</strain>
    </source>
</reference>
<dbReference type="GO" id="GO:0019433">
    <property type="term" value="P:triglyceride catabolic process"/>
    <property type="evidence" value="ECO:0007669"/>
    <property type="project" value="TreeGrafter"/>
</dbReference>
<comment type="caution">
    <text evidence="5">The sequence shown here is derived from an EMBL/GenBank/DDBJ whole genome shotgun (WGS) entry which is preliminary data.</text>
</comment>
<accession>A0A916SYJ8</accession>
<sequence>MSRSSLTLKLGVGATALAFSFVPALSARAAGGVTYAALGDSYSSGVGAGDYIDSSGACDRSPNAYSALWAQQHSPSSYTSLACSGAKTTDVIANQLGALSTSTTLVSITIGGNDVGFSRIMQDCILDGTTTCVNEVNAAKADAKANLPGKLATVYNAIKSKAPNAHVVVLGYPDFYDLSKDCVGISQESRTAIDSGIDLIDSITGTAATQAGFTYGDVRSSFDGHEICDSDRWLHSVNFLDIEESYHPTAEGQANGYLPVFAAKA</sequence>
<dbReference type="RefSeq" id="WP_188836007.1">
    <property type="nucleotide sequence ID" value="NZ_BMHI01000002.1"/>
</dbReference>
<evidence type="ECO:0000256" key="2">
    <source>
        <dbReference type="PIRSR" id="PIRSR637460-2"/>
    </source>
</evidence>
<dbReference type="InterPro" id="IPR036514">
    <property type="entry name" value="SGNH_hydro_sf"/>
</dbReference>